<gene>
    <name evidence="1" type="ORF">BST97_07610</name>
</gene>
<evidence type="ECO:0000313" key="1">
    <source>
        <dbReference type="EMBL" id="ARN77878.1"/>
    </source>
</evidence>
<dbReference type="Proteomes" id="UP000193431">
    <property type="component" value="Chromosome"/>
</dbReference>
<dbReference type="EMBL" id="CP019344">
    <property type="protein sequence ID" value="ARN77878.1"/>
    <property type="molecule type" value="Genomic_DNA"/>
</dbReference>
<organism evidence="1 2">
    <name type="scientific">Nonlabens spongiae</name>
    <dbReference type="NCBI Taxonomy" id="331648"/>
    <lineage>
        <taxon>Bacteria</taxon>
        <taxon>Pseudomonadati</taxon>
        <taxon>Bacteroidota</taxon>
        <taxon>Flavobacteriia</taxon>
        <taxon>Flavobacteriales</taxon>
        <taxon>Flavobacteriaceae</taxon>
        <taxon>Nonlabens</taxon>
    </lineage>
</organism>
<dbReference type="RefSeq" id="WP_085766675.1">
    <property type="nucleotide sequence ID" value="NZ_CP019344.1"/>
</dbReference>
<evidence type="ECO:0000313" key="2">
    <source>
        <dbReference type="Proteomes" id="UP000193431"/>
    </source>
</evidence>
<proteinExistence type="predicted"/>
<keyword evidence="2" id="KW-1185">Reference proteome</keyword>
<sequence>MNDILELLNSPTGKQLISGAASQTGASESQTQSVLAQALPLIMGGMQKNAQTPEGAAALSNALDNPKHRGGGMMDMVGQIFGSGAGSPDALLSEGSGILGHVFGSNKSNVENALADKNGLDSSTISKIIAFAAPIVMGYLSKKKHNDNPQTNDVQGLLGSVLGGLSNDTPGDSAMGMLNSVLDSDGDGSALNDLAGKFLGGDKDKKGGGGLLGGLLG</sequence>
<evidence type="ECO:0008006" key="3">
    <source>
        <dbReference type="Google" id="ProtNLM"/>
    </source>
</evidence>
<protein>
    <recommendedName>
        <fullName evidence="3">DUF937 domain-containing protein</fullName>
    </recommendedName>
</protein>
<dbReference type="STRING" id="331648.BST97_07610"/>
<accession>A0A1W6MJU0</accession>
<dbReference type="OrthoDB" id="708105at2"/>
<dbReference type="InterPro" id="IPR009282">
    <property type="entry name" value="DUF937"/>
</dbReference>
<name>A0A1W6MJU0_9FLAO</name>
<dbReference type="AlphaFoldDB" id="A0A1W6MJU0"/>
<dbReference type="Pfam" id="PF06078">
    <property type="entry name" value="DUF937"/>
    <property type="match status" value="2"/>
</dbReference>
<reference evidence="1 2" key="1">
    <citation type="submission" date="2016-11" db="EMBL/GenBank/DDBJ databases">
        <title>Trade-off between light-utilization and light-protection in marine flavobacteria.</title>
        <authorList>
            <person name="Kumagai Y."/>
        </authorList>
    </citation>
    <scope>NUCLEOTIDE SEQUENCE [LARGE SCALE GENOMIC DNA]</scope>
    <source>
        <strain evidence="1 2">JCM 13191</strain>
    </source>
</reference>